<evidence type="ECO:0000313" key="1">
    <source>
        <dbReference type="EMBL" id="CAG8464012.1"/>
    </source>
</evidence>
<keyword evidence="2" id="KW-1185">Reference proteome</keyword>
<name>A0A9N8VXR4_9GLOM</name>
<dbReference type="Proteomes" id="UP000789759">
    <property type="component" value="Unassembled WGS sequence"/>
</dbReference>
<organism evidence="1 2">
    <name type="scientific">Cetraspora pellucida</name>
    <dbReference type="NCBI Taxonomy" id="1433469"/>
    <lineage>
        <taxon>Eukaryota</taxon>
        <taxon>Fungi</taxon>
        <taxon>Fungi incertae sedis</taxon>
        <taxon>Mucoromycota</taxon>
        <taxon>Glomeromycotina</taxon>
        <taxon>Glomeromycetes</taxon>
        <taxon>Diversisporales</taxon>
        <taxon>Gigasporaceae</taxon>
        <taxon>Cetraspora</taxon>
    </lineage>
</organism>
<dbReference type="AlphaFoldDB" id="A0A9N8VXR4"/>
<evidence type="ECO:0000313" key="2">
    <source>
        <dbReference type="Proteomes" id="UP000789759"/>
    </source>
</evidence>
<protein>
    <submittedName>
        <fullName evidence="1">21243_t:CDS:1</fullName>
    </submittedName>
</protein>
<sequence>MTSNNRICHMTTTLINNMPDILKISFVSSNNISLFKSGLISINHLNNALANELCNNLISYNSRKLEWKNILDILTFSAESLIESLSVHMYDDYEKHENKFISSFLKTKQYLFSKPQLDSLVSNTSIFLLKFFTNFYQNQNDFNIKKVKKNGRNKIEVYIPTIEKCFVKGILPSAYHTDIPPNKEKLCDLQFCNITNSDITILLCGHSYHTSCFNNLNFTCNYCFQYYKSSIEKISNNFNTYLKSNKKKYENDREEISSNNIIELDEDNILEDININENNINTEFSLAMNNFITITNENQILTEFRRVSIDFSNNIDQNNIIISNKRKRDSYLTNLIQKK</sequence>
<comment type="caution">
    <text evidence="1">The sequence shown here is derived from an EMBL/GenBank/DDBJ whole genome shotgun (WGS) entry which is preliminary data.</text>
</comment>
<dbReference type="EMBL" id="CAJVQA010000239">
    <property type="protein sequence ID" value="CAG8464012.1"/>
    <property type="molecule type" value="Genomic_DNA"/>
</dbReference>
<proteinExistence type="predicted"/>
<reference evidence="1" key="1">
    <citation type="submission" date="2021-06" db="EMBL/GenBank/DDBJ databases">
        <authorList>
            <person name="Kallberg Y."/>
            <person name="Tangrot J."/>
            <person name="Rosling A."/>
        </authorList>
    </citation>
    <scope>NUCLEOTIDE SEQUENCE</scope>
    <source>
        <strain evidence="1">FL966</strain>
    </source>
</reference>
<gene>
    <name evidence="1" type="ORF">CPELLU_LOCUS757</name>
</gene>
<accession>A0A9N8VXR4</accession>
<dbReference type="OrthoDB" id="2436309at2759"/>